<organism evidence="1 2">
    <name type="scientific">Austropuccinia psidii MF-1</name>
    <dbReference type="NCBI Taxonomy" id="1389203"/>
    <lineage>
        <taxon>Eukaryota</taxon>
        <taxon>Fungi</taxon>
        <taxon>Dikarya</taxon>
        <taxon>Basidiomycota</taxon>
        <taxon>Pucciniomycotina</taxon>
        <taxon>Pucciniomycetes</taxon>
        <taxon>Pucciniales</taxon>
        <taxon>Sphaerophragmiaceae</taxon>
        <taxon>Austropuccinia</taxon>
    </lineage>
</organism>
<dbReference type="OrthoDB" id="2506366at2759"/>
<keyword evidence="2" id="KW-1185">Reference proteome</keyword>
<evidence type="ECO:0000313" key="1">
    <source>
        <dbReference type="EMBL" id="MBW0496473.1"/>
    </source>
</evidence>
<accession>A0A9Q3D6X3</accession>
<sequence>MIKSVNASNIQGRLLYLKLRDYDTPRLHYACQIEFMEVFIGRGECLTISFVNTEAEINIITKEIAIKALITSRKLNINPRGNGGHKTSSVEIQGFTPITMITEEQKEINLFIAKGAIQTILGRTFLADNNVKLEISHKQGEIFIYPEEDGQRLFLAICNPQAKCWKSSPPRGMELYAPSEIGKWSIDQAESSKRKETEEK</sequence>
<dbReference type="Proteomes" id="UP000765509">
    <property type="component" value="Unassembled WGS sequence"/>
</dbReference>
<dbReference type="EMBL" id="AVOT02013636">
    <property type="protein sequence ID" value="MBW0496473.1"/>
    <property type="molecule type" value="Genomic_DNA"/>
</dbReference>
<dbReference type="AlphaFoldDB" id="A0A9Q3D6X3"/>
<evidence type="ECO:0000313" key="2">
    <source>
        <dbReference type="Proteomes" id="UP000765509"/>
    </source>
</evidence>
<gene>
    <name evidence="1" type="ORF">O181_036188</name>
</gene>
<comment type="caution">
    <text evidence="1">The sequence shown here is derived from an EMBL/GenBank/DDBJ whole genome shotgun (WGS) entry which is preliminary data.</text>
</comment>
<proteinExistence type="predicted"/>
<name>A0A9Q3D6X3_9BASI</name>
<protein>
    <submittedName>
        <fullName evidence="1">Uncharacterized protein</fullName>
    </submittedName>
</protein>
<reference evidence="1" key="1">
    <citation type="submission" date="2021-03" db="EMBL/GenBank/DDBJ databases">
        <title>Draft genome sequence of rust myrtle Austropuccinia psidii MF-1, a brazilian biotype.</title>
        <authorList>
            <person name="Quecine M.C."/>
            <person name="Pachon D.M.R."/>
            <person name="Bonatelli M.L."/>
            <person name="Correr F.H."/>
            <person name="Franceschini L.M."/>
            <person name="Leite T.F."/>
            <person name="Margarido G.R.A."/>
            <person name="Almeida C.A."/>
            <person name="Ferrarezi J.A."/>
            <person name="Labate C.A."/>
        </authorList>
    </citation>
    <scope>NUCLEOTIDE SEQUENCE</scope>
    <source>
        <strain evidence="1">MF-1</strain>
    </source>
</reference>